<sequence>MRRLSGSGNFSAAQLVTETATVRISGSGHASVNANNQVNAALQGSAGLHYSGTATINTTKSGSVSRS</sequence>
<dbReference type="KEGG" id="pseg:D3H65_04000"/>
<feature type="domain" description="Putative auto-transporter adhesin head GIN" evidence="1">
    <location>
        <begin position="3"/>
        <end position="54"/>
    </location>
</feature>
<keyword evidence="3" id="KW-1185">Reference proteome</keyword>
<organism evidence="2 3">
    <name type="scientific">Paraflavitalea soli</name>
    <dbReference type="NCBI Taxonomy" id="2315862"/>
    <lineage>
        <taxon>Bacteria</taxon>
        <taxon>Pseudomonadati</taxon>
        <taxon>Bacteroidota</taxon>
        <taxon>Chitinophagia</taxon>
        <taxon>Chitinophagales</taxon>
        <taxon>Chitinophagaceae</taxon>
        <taxon>Paraflavitalea</taxon>
    </lineage>
</organism>
<name>A0A3B7MHY2_9BACT</name>
<reference evidence="2 3" key="1">
    <citation type="submission" date="2018-09" db="EMBL/GenBank/DDBJ databases">
        <title>Genome sequencing of strain 6GH32-13.</title>
        <authorList>
            <person name="Weon H.-Y."/>
            <person name="Heo J."/>
            <person name="Kwon S.-W."/>
        </authorList>
    </citation>
    <scope>NUCLEOTIDE SEQUENCE [LARGE SCALE GENOMIC DNA]</scope>
    <source>
        <strain evidence="2 3">5GH32-13</strain>
    </source>
</reference>
<gene>
    <name evidence="2" type="ORF">D3H65_04000</name>
</gene>
<dbReference type="Proteomes" id="UP000263900">
    <property type="component" value="Chromosome"/>
</dbReference>
<evidence type="ECO:0000259" key="1">
    <source>
        <dbReference type="Pfam" id="PF10988"/>
    </source>
</evidence>
<dbReference type="EMBL" id="CP032157">
    <property type="protein sequence ID" value="AXY73187.1"/>
    <property type="molecule type" value="Genomic_DNA"/>
</dbReference>
<proteinExistence type="predicted"/>
<dbReference type="AlphaFoldDB" id="A0A3B7MHY2"/>
<evidence type="ECO:0000313" key="3">
    <source>
        <dbReference type="Proteomes" id="UP000263900"/>
    </source>
</evidence>
<dbReference type="Pfam" id="PF10988">
    <property type="entry name" value="DUF2807"/>
    <property type="match status" value="1"/>
</dbReference>
<protein>
    <recommendedName>
        <fullName evidence="1">Putative auto-transporter adhesin head GIN domain-containing protein</fullName>
    </recommendedName>
</protein>
<dbReference type="RefSeq" id="WP_119049025.1">
    <property type="nucleotide sequence ID" value="NZ_CP032157.1"/>
</dbReference>
<accession>A0A3B7MHY2</accession>
<evidence type="ECO:0000313" key="2">
    <source>
        <dbReference type="EMBL" id="AXY73187.1"/>
    </source>
</evidence>
<dbReference type="InterPro" id="IPR021255">
    <property type="entry name" value="DUF2807"/>
</dbReference>
<dbReference type="Gene3D" id="2.160.20.120">
    <property type="match status" value="1"/>
</dbReference>